<reference evidence="2 3" key="1">
    <citation type="submission" date="2023-10" db="EMBL/GenBank/DDBJ databases">
        <title>Genomes of two closely related lineages of the louse Polyplax serrata with different host specificities.</title>
        <authorList>
            <person name="Martinu J."/>
            <person name="Tarabai H."/>
            <person name="Stefka J."/>
            <person name="Hypsa V."/>
        </authorList>
    </citation>
    <scope>NUCLEOTIDE SEQUENCE [LARGE SCALE GENOMIC DNA]</scope>
    <source>
        <strain evidence="2">HR10_N</strain>
    </source>
</reference>
<protein>
    <submittedName>
        <fullName evidence="2">Uncharacterized protein</fullName>
    </submittedName>
</protein>
<comment type="caution">
    <text evidence="2">The sequence shown here is derived from an EMBL/GenBank/DDBJ whole genome shotgun (WGS) entry which is preliminary data.</text>
</comment>
<evidence type="ECO:0000256" key="1">
    <source>
        <dbReference type="SAM" id="MobiDB-lite"/>
    </source>
</evidence>
<feature type="non-terminal residue" evidence="2">
    <location>
        <position position="1"/>
    </location>
</feature>
<dbReference type="AlphaFoldDB" id="A0AAN8S934"/>
<proteinExistence type="predicted"/>
<feature type="region of interest" description="Disordered" evidence="1">
    <location>
        <begin position="1"/>
        <end position="45"/>
    </location>
</feature>
<evidence type="ECO:0000313" key="2">
    <source>
        <dbReference type="EMBL" id="KAK6626289.1"/>
    </source>
</evidence>
<feature type="region of interest" description="Disordered" evidence="1">
    <location>
        <begin position="65"/>
        <end position="89"/>
    </location>
</feature>
<gene>
    <name evidence="2" type="ORF">RUM43_006596</name>
</gene>
<feature type="compositionally biased region" description="Basic and acidic residues" evidence="1">
    <location>
        <begin position="1"/>
        <end position="10"/>
    </location>
</feature>
<sequence length="89" mass="10437">EEEEGKRWVSESEEDSSPSTSRFAVCPKRDKKTGEVSGPRHGPPLPLTVWLKSFYKSKSKYRQKKQLKNRLIDKKKEGERWGGKNNWKM</sequence>
<organism evidence="2 3">
    <name type="scientific">Polyplax serrata</name>
    <name type="common">Common mouse louse</name>
    <dbReference type="NCBI Taxonomy" id="468196"/>
    <lineage>
        <taxon>Eukaryota</taxon>
        <taxon>Metazoa</taxon>
        <taxon>Ecdysozoa</taxon>
        <taxon>Arthropoda</taxon>
        <taxon>Hexapoda</taxon>
        <taxon>Insecta</taxon>
        <taxon>Pterygota</taxon>
        <taxon>Neoptera</taxon>
        <taxon>Paraneoptera</taxon>
        <taxon>Psocodea</taxon>
        <taxon>Troctomorpha</taxon>
        <taxon>Phthiraptera</taxon>
        <taxon>Anoplura</taxon>
        <taxon>Polyplacidae</taxon>
        <taxon>Polyplax</taxon>
    </lineage>
</organism>
<evidence type="ECO:0000313" key="3">
    <source>
        <dbReference type="Proteomes" id="UP001372834"/>
    </source>
</evidence>
<accession>A0AAN8S934</accession>
<feature type="compositionally biased region" description="Basic and acidic residues" evidence="1">
    <location>
        <begin position="70"/>
        <end position="82"/>
    </location>
</feature>
<dbReference type="Proteomes" id="UP001372834">
    <property type="component" value="Unassembled WGS sequence"/>
</dbReference>
<name>A0AAN8S934_POLSC</name>
<dbReference type="EMBL" id="JAWJWE010000037">
    <property type="protein sequence ID" value="KAK6626289.1"/>
    <property type="molecule type" value="Genomic_DNA"/>
</dbReference>